<keyword evidence="1" id="KW-0732">Signal</keyword>
<organism evidence="2 3">
    <name type="scientific">Natronospira proteinivora</name>
    <dbReference type="NCBI Taxonomy" id="1807133"/>
    <lineage>
        <taxon>Bacteria</taxon>
        <taxon>Pseudomonadati</taxon>
        <taxon>Pseudomonadota</taxon>
        <taxon>Gammaproteobacteria</taxon>
        <taxon>Natronospirales</taxon>
        <taxon>Natronospiraceae</taxon>
        <taxon>Natronospira</taxon>
    </lineage>
</organism>
<keyword evidence="3" id="KW-1185">Reference proteome</keyword>
<feature type="signal peptide" evidence="1">
    <location>
        <begin position="1"/>
        <end position="26"/>
    </location>
</feature>
<gene>
    <name evidence="2" type="ORF">J2T60_001774</name>
</gene>
<name>A0ABT1G8X5_9GAMM</name>
<reference evidence="2 3" key="1">
    <citation type="submission" date="2022-03" db="EMBL/GenBank/DDBJ databases">
        <title>Genomic Encyclopedia of Type Strains, Phase III (KMG-III): the genomes of soil and plant-associated and newly described type strains.</title>
        <authorList>
            <person name="Whitman W."/>
        </authorList>
    </citation>
    <scope>NUCLEOTIDE SEQUENCE [LARGE SCALE GENOMIC DNA]</scope>
    <source>
        <strain evidence="2 3">BSker1</strain>
    </source>
</reference>
<evidence type="ECO:0000256" key="1">
    <source>
        <dbReference type="SAM" id="SignalP"/>
    </source>
</evidence>
<feature type="chain" id="PRO_5047489949" evidence="1">
    <location>
        <begin position="27"/>
        <end position="346"/>
    </location>
</feature>
<accession>A0ABT1G8X5</accession>
<dbReference type="Proteomes" id="UP001523550">
    <property type="component" value="Unassembled WGS sequence"/>
</dbReference>
<protein>
    <submittedName>
        <fullName evidence="2">Uncharacterized protein</fullName>
    </submittedName>
</protein>
<sequence length="346" mass="38209">MKKGVMITFATLVSAGSLLSSGPGVAQELENQEKHEEKAINEDVNLTGGGAWGWIIAAILDAVESAVQDEIDSLISDALFGSDGPNVVHLSQQSLDEISTIVDDSNFEVERQNFITKFEALKTDIDDYHDGASLANPYYDFNLLETMRSRSAELVSHHLFREEYNAANFLSAGVYSAAAAKRASILTERVLHGKNSPEHLSAETDYLAGELAVLGAEADQFILQNVWVQVPSAGQCDLDPLSRDEREDASAAEVSNSRDFSSVQLKGLSYIKDQQANPESTLNSPCYFTAFDSIQGRHESYYIPLHGYSGSHRLATHQRNDWADEYRDLFKGGSDYHETIQYLENL</sequence>
<evidence type="ECO:0000313" key="3">
    <source>
        <dbReference type="Proteomes" id="UP001523550"/>
    </source>
</evidence>
<dbReference type="RefSeq" id="WP_253448538.1">
    <property type="nucleotide sequence ID" value="NZ_JALJYF010000002.1"/>
</dbReference>
<proteinExistence type="predicted"/>
<dbReference type="EMBL" id="JALJYF010000002">
    <property type="protein sequence ID" value="MCP1727774.1"/>
    <property type="molecule type" value="Genomic_DNA"/>
</dbReference>
<evidence type="ECO:0000313" key="2">
    <source>
        <dbReference type="EMBL" id="MCP1727774.1"/>
    </source>
</evidence>
<comment type="caution">
    <text evidence="2">The sequence shown here is derived from an EMBL/GenBank/DDBJ whole genome shotgun (WGS) entry which is preliminary data.</text>
</comment>